<accession>A0A6J7EY47</accession>
<sequence length="621" mass="64102">MRRSSLALLLPAIVVVSVGAAGSAVSSAAQPVGASPSSERVLLSRPASINFAALPGTTDPSAALQAPTAAEVARIRDAAQQEASASPKHSAAGARPAAPPVWPTAPVSTLAGRGTATGWQGLSHFDQRTAADGNQFSTEPPDTELCGGGGKLLEMVNTAVRVYNTNGSPVGAVKTVNALFGAPLAFDRTADLAGPDSGDVKCVYDPSLKRFFATSFMFDTGDVGVNGVVGGATGRNFIGIAVSKTSDPSGDWWVYLLDGTNDGANSTPSHAGCPCLPDQPLIGTDAYGFYVTTNEFGPWPPDSTTAFLGAQIYAFDKQALAAGTGQSGVLFAAPSLAEDIAYSVQPQKSSSRDRFETKNNGTAYFMSALDFFGTTDNRIAVWALTGTKSLSSNSPSLRLSSKVVSVQGYASPEPQTQKNGPTPLRKCLKTDCLGLGFTSNEALPLLDGGDDRMAYAVLGAKNSLWGGLNTGISQSGKHVTGVAWFNVKVGVDRDGNVTGSLNTQGYTAVQGEHVSYPSIAVSDAGRVVMGVHLMGRDHFPSAGYVDLTNNARVLRVSQAGTEPLDGFSAYLAFGSDGVGRMGDYAGAVAIGNDIFTAVEDAAGGERTVLANWSTFITKIPG</sequence>
<protein>
    <submittedName>
        <fullName evidence="2">Unannotated protein</fullName>
    </submittedName>
</protein>
<gene>
    <name evidence="2" type="ORF">UFOPK3376_02592</name>
</gene>
<dbReference type="AlphaFoldDB" id="A0A6J7EY47"/>
<feature type="region of interest" description="Disordered" evidence="1">
    <location>
        <begin position="76"/>
        <end position="113"/>
    </location>
</feature>
<dbReference type="EMBL" id="CAFBLP010000089">
    <property type="protein sequence ID" value="CAB4888407.1"/>
    <property type="molecule type" value="Genomic_DNA"/>
</dbReference>
<evidence type="ECO:0000313" key="2">
    <source>
        <dbReference type="EMBL" id="CAB4888407.1"/>
    </source>
</evidence>
<reference evidence="2" key="1">
    <citation type="submission" date="2020-05" db="EMBL/GenBank/DDBJ databases">
        <authorList>
            <person name="Chiriac C."/>
            <person name="Salcher M."/>
            <person name="Ghai R."/>
            <person name="Kavagutti S V."/>
        </authorList>
    </citation>
    <scope>NUCLEOTIDE SEQUENCE</scope>
</reference>
<organism evidence="2">
    <name type="scientific">freshwater metagenome</name>
    <dbReference type="NCBI Taxonomy" id="449393"/>
    <lineage>
        <taxon>unclassified sequences</taxon>
        <taxon>metagenomes</taxon>
        <taxon>ecological metagenomes</taxon>
    </lineage>
</organism>
<evidence type="ECO:0000256" key="1">
    <source>
        <dbReference type="SAM" id="MobiDB-lite"/>
    </source>
</evidence>
<proteinExistence type="predicted"/>
<name>A0A6J7EY47_9ZZZZ</name>